<evidence type="ECO:0000256" key="3">
    <source>
        <dbReference type="ARBA" id="ARBA00022839"/>
    </source>
</evidence>
<dbReference type="SUPFAM" id="SSF53098">
    <property type="entry name" value="Ribonuclease H-like"/>
    <property type="match status" value="1"/>
</dbReference>
<evidence type="ECO:0000256" key="2">
    <source>
        <dbReference type="ARBA" id="ARBA00022801"/>
    </source>
</evidence>
<dbReference type="EMBL" id="BOLY01000007">
    <property type="protein sequence ID" value="GIZ47498.1"/>
    <property type="molecule type" value="Genomic_DNA"/>
</dbReference>
<dbReference type="GeneID" id="68296163"/>
<proteinExistence type="predicted"/>
<sequence>MSSSKQGGPTKASGVIKAAAKPSSRQSRPHFNPLSESTNIKDHMRKRDPPYCRATQVQPALHLLRDDEAVAFDVEFQRICKNPTEKRKVWQSRLGWFSVVGEAGQEIFNCFVFYDNEHGTEKAMDPIRFGVLREDLKAHNGARNGREVEATLRRIFQGRRVIMHDRGGDMKAFYTISDAFDQSEIVDTQQLYRQLQPQSGQPGLRDTALKVLDRVIQAGGVHNPSEDARATMDLWLEHRRQADRQAEEAEQAESLTAETSAEEGDSAEGVDTEQWHRSV</sequence>
<keyword evidence="1" id="KW-0540">Nuclease</keyword>
<dbReference type="OrthoDB" id="8191639at2759"/>
<name>A0A9P3CRA5_9PEZI</name>
<reference evidence="5 6" key="1">
    <citation type="submission" date="2021-01" db="EMBL/GenBank/DDBJ databases">
        <title>Cercospora kikuchii MAFF 305040 whole genome shotgun sequence.</title>
        <authorList>
            <person name="Kashiwa T."/>
            <person name="Suzuki T."/>
        </authorList>
    </citation>
    <scope>NUCLEOTIDE SEQUENCE [LARGE SCALE GENOMIC DNA]</scope>
    <source>
        <strain evidence="5 6">MAFF 305040</strain>
    </source>
</reference>
<accession>A0A9P3CRA5</accession>
<evidence type="ECO:0008006" key="7">
    <source>
        <dbReference type="Google" id="ProtNLM"/>
    </source>
</evidence>
<dbReference type="InterPro" id="IPR047021">
    <property type="entry name" value="REXO1/3/4-like"/>
</dbReference>
<keyword evidence="6" id="KW-1185">Reference proteome</keyword>
<protein>
    <recommendedName>
        <fullName evidence="7">Exonuclease domain-containing protein</fullName>
    </recommendedName>
</protein>
<evidence type="ECO:0000256" key="1">
    <source>
        <dbReference type="ARBA" id="ARBA00022722"/>
    </source>
</evidence>
<dbReference type="InterPro" id="IPR012337">
    <property type="entry name" value="RNaseH-like_sf"/>
</dbReference>
<evidence type="ECO:0000313" key="6">
    <source>
        <dbReference type="Proteomes" id="UP000825890"/>
    </source>
</evidence>
<dbReference type="GO" id="GO:0004527">
    <property type="term" value="F:exonuclease activity"/>
    <property type="evidence" value="ECO:0007669"/>
    <property type="project" value="UniProtKB-KW"/>
</dbReference>
<organism evidence="5 6">
    <name type="scientific">Cercospora kikuchii</name>
    <dbReference type="NCBI Taxonomy" id="84275"/>
    <lineage>
        <taxon>Eukaryota</taxon>
        <taxon>Fungi</taxon>
        <taxon>Dikarya</taxon>
        <taxon>Ascomycota</taxon>
        <taxon>Pezizomycotina</taxon>
        <taxon>Dothideomycetes</taxon>
        <taxon>Dothideomycetidae</taxon>
        <taxon>Mycosphaerellales</taxon>
        <taxon>Mycosphaerellaceae</taxon>
        <taxon>Cercospora</taxon>
    </lineage>
</organism>
<evidence type="ECO:0000256" key="4">
    <source>
        <dbReference type="SAM" id="MobiDB-lite"/>
    </source>
</evidence>
<dbReference type="InterPro" id="IPR036397">
    <property type="entry name" value="RNaseH_sf"/>
</dbReference>
<comment type="caution">
    <text evidence="5">The sequence shown here is derived from an EMBL/GenBank/DDBJ whole genome shotgun (WGS) entry which is preliminary data.</text>
</comment>
<keyword evidence="3" id="KW-0269">Exonuclease</keyword>
<dbReference type="GO" id="GO:0003676">
    <property type="term" value="F:nucleic acid binding"/>
    <property type="evidence" value="ECO:0007669"/>
    <property type="project" value="InterPro"/>
</dbReference>
<keyword evidence="2" id="KW-0378">Hydrolase</keyword>
<feature type="region of interest" description="Disordered" evidence="4">
    <location>
        <begin position="1"/>
        <end position="47"/>
    </location>
</feature>
<feature type="region of interest" description="Disordered" evidence="4">
    <location>
        <begin position="241"/>
        <end position="279"/>
    </location>
</feature>
<dbReference type="RefSeq" id="XP_044661985.1">
    <property type="nucleotide sequence ID" value="XM_044806050.1"/>
</dbReference>
<dbReference type="GO" id="GO:0005634">
    <property type="term" value="C:nucleus"/>
    <property type="evidence" value="ECO:0007669"/>
    <property type="project" value="TreeGrafter"/>
</dbReference>
<dbReference type="AlphaFoldDB" id="A0A9P3CRA5"/>
<dbReference type="Proteomes" id="UP000825890">
    <property type="component" value="Unassembled WGS sequence"/>
</dbReference>
<gene>
    <name evidence="5" type="ORF">CKM354_001058800</name>
</gene>
<feature type="compositionally biased region" description="Acidic residues" evidence="4">
    <location>
        <begin position="260"/>
        <end position="271"/>
    </location>
</feature>
<dbReference type="Gene3D" id="3.30.420.10">
    <property type="entry name" value="Ribonuclease H-like superfamily/Ribonuclease H"/>
    <property type="match status" value="1"/>
</dbReference>
<evidence type="ECO:0000313" key="5">
    <source>
        <dbReference type="EMBL" id="GIZ47498.1"/>
    </source>
</evidence>
<dbReference type="PANTHER" id="PTHR12801">
    <property type="entry name" value="RNA EXONUCLEASE REXO1 / RECO3 FAMILY MEMBER-RELATED"/>
    <property type="match status" value="1"/>
</dbReference>